<evidence type="ECO:0000256" key="9">
    <source>
        <dbReference type="SAM" id="MobiDB-lite"/>
    </source>
</evidence>
<proteinExistence type="inferred from homology"/>
<dbReference type="GO" id="GO:0071978">
    <property type="term" value="P:bacterial-type flagellum-dependent swarming motility"/>
    <property type="evidence" value="ECO:0007669"/>
    <property type="project" value="InterPro"/>
</dbReference>
<dbReference type="PROSITE" id="PS01307">
    <property type="entry name" value="MOTA"/>
    <property type="match status" value="1"/>
</dbReference>
<evidence type="ECO:0000256" key="10">
    <source>
        <dbReference type="SAM" id="Phobius"/>
    </source>
</evidence>
<keyword evidence="11" id="KW-0732">Signal</keyword>
<gene>
    <name evidence="13" type="ORF">CAL24_09190</name>
</gene>
<keyword evidence="3" id="KW-0813">Transport</keyword>
<feature type="transmembrane region" description="Helical" evidence="10">
    <location>
        <begin position="33"/>
        <end position="53"/>
    </location>
</feature>
<evidence type="ECO:0000259" key="12">
    <source>
        <dbReference type="Pfam" id="PF01618"/>
    </source>
</evidence>
<dbReference type="InterPro" id="IPR000540">
    <property type="entry name" value="Flag_MotA_CS"/>
</dbReference>
<evidence type="ECO:0000256" key="4">
    <source>
        <dbReference type="ARBA" id="ARBA00022475"/>
    </source>
</evidence>
<evidence type="ECO:0000256" key="1">
    <source>
        <dbReference type="ARBA" id="ARBA00004651"/>
    </source>
</evidence>
<comment type="caution">
    <text evidence="13">The sequence shown here is derived from an EMBL/GenBank/DDBJ whole genome shotgun (WGS) entry which is preliminary data.</text>
</comment>
<evidence type="ECO:0000256" key="5">
    <source>
        <dbReference type="ARBA" id="ARBA00022692"/>
    </source>
</evidence>
<feature type="chain" id="PRO_5013079811" evidence="11">
    <location>
        <begin position="25"/>
        <end position="286"/>
    </location>
</feature>
<accession>A0A261W200</accession>
<dbReference type="InterPro" id="IPR002898">
    <property type="entry name" value="MotA_ExbB_proton_chnl"/>
</dbReference>
<protein>
    <submittedName>
        <fullName evidence="13">Chemotaxis protein MotA</fullName>
    </submittedName>
</protein>
<dbReference type="GO" id="GO:0005886">
    <property type="term" value="C:plasma membrane"/>
    <property type="evidence" value="ECO:0007669"/>
    <property type="project" value="UniProtKB-SubCell"/>
</dbReference>
<keyword evidence="8 10" id="KW-0472">Membrane</keyword>
<dbReference type="PANTHER" id="PTHR30433">
    <property type="entry name" value="CHEMOTAXIS PROTEIN MOTA"/>
    <property type="match status" value="1"/>
</dbReference>
<dbReference type="RefSeq" id="WP_094806472.1">
    <property type="nucleotide sequence ID" value="NZ_NEVT01000003.1"/>
</dbReference>
<evidence type="ECO:0000256" key="7">
    <source>
        <dbReference type="ARBA" id="ARBA00022989"/>
    </source>
</evidence>
<dbReference type="GO" id="GO:0006935">
    <property type="term" value="P:chemotaxis"/>
    <property type="evidence" value="ECO:0007669"/>
    <property type="project" value="InterPro"/>
</dbReference>
<dbReference type="Pfam" id="PF01618">
    <property type="entry name" value="MotA_ExbB"/>
    <property type="match status" value="1"/>
</dbReference>
<evidence type="ECO:0000256" key="11">
    <source>
        <dbReference type="SAM" id="SignalP"/>
    </source>
</evidence>
<name>A0A261W200_9BORD</name>
<evidence type="ECO:0000256" key="2">
    <source>
        <dbReference type="ARBA" id="ARBA00008038"/>
    </source>
</evidence>
<evidence type="ECO:0000256" key="3">
    <source>
        <dbReference type="ARBA" id="ARBA00022448"/>
    </source>
</evidence>
<reference evidence="14" key="1">
    <citation type="submission" date="2017-05" db="EMBL/GenBank/DDBJ databases">
        <title>Complete and WGS of Bordetella genogroups.</title>
        <authorList>
            <person name="Spilker T."/>
            <person name="Lipuma J."/>
        </authorList>
    </citation>
    <scope>NUCLEOTIDE SEQUENCE [LARGE SCALE GENOMIC DNA]</scope>
    <source>
        <strain evidence="14">AU8256</strain>
    </source>
</reference>
<feature type="signal peptide" evidence="11">
    <location>
        <begin position="1"/>
        <end position="24"/>
    </location>
</feature>
<feature type="transmembrane region" description="Helical" evidence="10">
    <location>
        <begin position="148"/>
        <end position="172"/>
    </location>
</feature>
<feature type="region of interest" description="Disordered" evidence="9">
    <location>
        <begin position="257"/>
        <end position="286"/>
    </location>
</feature>
<dbReference type="Proteomes" id="UP000215633">
    <property type="component" value="Unassembled WGS sequence"/>
</dbReference>
<feature type="compositionally biased region" description="Low complexity" evidence="9">
    <location>
        <begin position="259"/>
        <end position="286"/>
    </location>
</feature>
<comment type="similarity">
    <text evidence="2">Belongs to the MotA family.</text>
</comment>
<sequence length="286" mass="30983">MNPSTLIGAAVALATLAAALASSATDPALYVNLPGLAVVLGGTCAALFISYPLREVTRVFALVRTVFRSEQLDFRHDIDELATLAQLWMNDDVRKVEEALQKVSNPFLRTGVQLVIDHTPEDQIVELLQWRIARLRAREHAEAQMFRIMAGFAPAFGMLGTLVGLINLMTVLGGGDMVLIGQQLAVALMTTFYGILLANLICKPIAVKLERRTEQRLMLMNMVLQGIAMMCARRGPAVVRETLNSFMMHIEDEVRDNGRPGPAAAAQAPARQPGGAPLARAAAARS</sequence>
<feature type="domain" description="MotA/TolQ/ExbB proton channel" evidence="12">
    <location>
        <begin position="101"/>
        <end position="221"/>
    </location>
</feature>
<evidence type="ECO:0000256" key="8">
    <source>
        <dbReference type="ARBA" id="ARBA00023136"/>
    </source>
</evidence>
<dbReference type="EMBL" id="NEVT01000003">
    <property type="protein sequence ID" value="OZI80061.1"/>
    <property type="molecule type" value="Genomic_DNA"/>
</dbReference>
<organism evidence="13 14">
    <name type="scientific">Bordetella genomosp. 2</name>
    <dbReference type="NCBI Taxonomy" id="1983456"/>
    <lineage>
        <taxon>Bacteria</taxon>
        <taxon>Pseudomonadati</taxon>
        <taxon>Pseudomonadota</taxon>
        <taxon>Betaproteobacteria</taxon>
        <taxon>Burkholderiales</taxon>
        <taxon>Alcaligenaceae</taxon>
        <taxon>Bordetella</taxon>
    </lineage>
</organism>
<dbReference type="InterPro" id="IPR047055">
    <property type="entry name" value="MotA-like"/>
</dbReference>
<keyword evidence="7 10" id="KW-1133">Transmembrane helix</keyword>
<keyword evidence="4" id="KW-1003">Cell membrane</keyword>
<evidence type="ECO:0000256" key="6">
    <source>
        <dbReference type="ARBA" id="ARBA00022779"/>
    </source>
</evidence>
<dbReference type="AlphaFoldDB" id="A0A261W200"/>
<keyword evidence="14" id="KW-1185">Reference proteome</keyword>
<evidence type="ECO:0000313" key="14">
    <source>
        <dbReference type="Proteomes" id="UP000215633"/>
    </source>
</evidence>
<evidence type="ECO:0000313" key="13">
    <source>
        <dbReference type="EMBL" id="OZI80061.1"/>
    </source>
</evidence>
<feature type="transmembrane region" description="Helical" evidence="10">
    <location>
        <begin position="184"/>
        <end position="202"/>
    </location>
</feature>
<keyword evidence="6" id="KW-0283">Flagellar rotation</keyword>
<keyword evidence="5 10" id="KW-0812">Transmembrane</keyword>
<comment type="subcellular location">
    <subcellularLocation>
        <location evidence="1">Cell membrane</location>
        <topology evidence="1">Multi-pass membrane protein</topology>
    </subcellularLocation>
</comment>